<evidence type="ECO:0000313" key="3">
    <source>
        <dbReference type="Proteomes" id="UP000758856"/>
    </source>
</evidence>
<dbReference type="RefSeq" id="WP_204951450.1">
    <property type="nucleotide sequence ID" value="NZ_BSFF01000010.1"/>
</dbReference>
<reference evidence="1" key="1">
    <citation type="journal article" date="2014" name="Int. J. Syst. Evol. Microbiol.">
        <title>Complete genome sequence of Corynebacterium casei LMG S-19264T (=DSM 44701T), isolated from a smear-ripened cheese.</title>
        <authorList>
            <consortium name="US DOE Joint Genome Institute (JGI-PGF)"/>
            <person name="Walter F."/>
            <person name="Albersmeier A."/>
            <person name="Kalinowski J."/>
            <person name="Ruckert C."/>
        </authorList>
    </citation>
    <scope>NUCLEOTIDE SEQUENCE</scope>
    <source>
        <strain evidence="1">VKM B-1606</strain>
    </source>
</reference>
<proteinExistence type="predicted"/>
<accession>A0A9W6IWC0</accession>
<dbReference type="AlphaFoldDB" id="A0A9W6IWC0"/>
<evidence type="ECO:0000313" key="4">
    <source>
        <dbReference type="Proteomes" id="UP001143400"/>
    </source>
</evidence>
<evidence type="ECO:0000313" key="1">
    <source>
        <dbReference type="EMBL" id="GLK57811.1"/>
    </source>
</evidence>
<name>A0A9W6IWC0_9HYPH</name>
<gene>
    <name evidence="1" type="ORF">GCM10008170_38310</name>
    <name evidence="2" type="ORF">JOD31_003229</name>
</gene>
<dbReference type="Proteomes" id="UP000758856">
    <property type="component" value="Unassembled WGS sequence"/>
</dbReference>
<dbReference type="Proteomes" id="UP001143400">
    <property type="component" value="Unassembled WGS sequence"/>
</dbReference>
<keyword evidence="3" id="KW-1185">Reference proteome</keyword>
<evidence type="ECO:0000313" key="2">
    <source>
        <dbReference type="EMBL" id="MBM7852978.1"/>
    </source>
</evidence>
<sequence length="130" mass="12826">MLHDDGLPLTSFGAEGYYGFMGPDAGYPVATDSGGFDWEVLVEGIDATGRQQAFDPLHAEDMIPGMVSSVIFAIDLPGASYEAPSGSFDFGGGGGGGGGAAGSIGGGFGGSVGVVTVGPIETVSVETEAE</sequence>
<protein>
    <submittedName>
        <fullName evidence="1">Uncharacterized protein</fullName>
    </submittedName>
</protein>
<reference evidence="2 3" key="2">
    <citation type="submission" date="2021-01" db="EMBL/GenBank/DDBJ databases">
        <title>Genomic Encyclopedia of Type Strains, Phase IV (KMG-IV): sequencing the most valuable type-strain genomes for metagenomic binning, comparative biology and taxonomic classification.</title>
        <authorList>
            <person name="Goeker M."/>
        </authorList>
    </citation>
    <scope>NUCLEOTIDE SEQUENCE [LARGE SCALE GENOMIC DNA]</scope>
    <source>
        <strain evidence="2 3">DSM 6130</strain>
    </source>
</reference>
<organism evidence="1 4">
    <name type="scientific">Methylopila capsulata</name>
    <dbReference type="NCBI Taxonomy" id="61654"/>
    <lineage>
        <taxon>Bacteria</taxon>
        <taxon>Pseudomonadati</taxon>
        <taxon>Pseudomonadota</taxon>
        <taxon>Alphaproteobacteria</taxon>
        <taxon>Hyphomicrobiales</taxon>
        <taxon>Methylopilaceae</taxon>
        <taxon>Methylopila</taxon>
    </lineage>
</organism>
<comment type="caution">
    <text evidence="1">The sequence shown here is derived from an EMBL/GenBank/DDBJ whole genome shotgun (WGS) entry which is preliminary data.</text>
</comment>
<reference evidence="1" key="3">
    <citation type="submission" date="2023-01" db="EMBL/GenBank/DDBJ databases">
        <authorList>
            <person name="Sun Q."/>
            <person name="Evtushenko L."/>
        </authorList>
    </citation>
    <scope>NUCLEOTIDE SEQUENCE</scope>
    <source>
        <strain evidence="1">VKM B-1606</strain>
    </source>
</reference>
<dbReference type="EMBL" id="BSFF01000010">
    <property type="protein sequence ID" value="GLK57811.1"/>
    <property type="molecule type" value="Genomic_DNA"/>
</dbReference>
<dbReference type="EMBL" id="JAFBCY010000004">
    <property type="protein sequence ID" value="MBM7852978.1"/>
    <property type="molecule type" value="Genomic_DNA"/>
</dbReference>